<feature type="compositionally biased region" description="Polar residues" evidence="8">
    <location>
        <begin position="601"/>
        <end position="614"/>
    </location>
</feature>
<name>A0A8T2TC05_CERRI</name>
<feature type="domain" description="CRM" evidence="9">
    <location>
        <begin position="745"/>
        <end position="841"/>
    </location>
</feature>
<dbReference type="Pfam" id="PF01985">
    <property type="entry name" value="CRS1_YhbY"/>
    <property type="match status" value="2"/>
</dbReference>
<evidence type="ECO:0000313" key="11">
    <source>
        <dbReference type="Proteomes" id="UP000825935"/>
    </source>
</evidence>
<keyword evidence="11" id="KW-1185">Reference proteome</keyword>
<dbReference type="InterPro" id="IPR044599">
    <property type="entry name" value="CAF1P_plant"/>
</dbReference>
<dbReference type="FunFam" id="3.30.110.60:FF:000002">
    <property type="entry name" value="CRS2-associated factor 1, chloroplastic"/>
    <property type="match status" value="2"/>
</dbReference>
<dbReference type="InterPro" id="IPR035920">
    <property type="entry name" value="YhbY-like_sf"/>
</dbReference>
<feature type="compositionally biased region" description="Polar residues" evidence="8">
    <location>
        <begin position="412"/>
        <end position="424"/>
    </location>
</feature>
<sequence length="1335" mass="148412">MACVSGATLPIVHSLSSLDISTQNRSFNGALCEPSPSSSSFFSNPSKLLLSRKRRKRIILVHVASEILAYGHKECRRNDAPLKSNGWADEYLSTKRSSRVMREDRGDIPRVPCRRETRVVKVSAIHQSRGAKYTKFSYKSGGYNKANQGQKVDLLSGILSDDDPYQSSITRKRNPRVPLPTENQQSRLHNEVCPYESVKNPRAITKRADGHSSQRHASDDSSLSIKQHSLNFPMQRRETQPIPGKGALFMSKLETVLADLEVESDSLRGSFSDTTAGGEFRSASIDHSGDVFHDLTCQGKEQQVEETSQLTYAEGARSAELSDLGNSVHGRSLAAGEDDSIMIGHRKDLQNTNILYTQKLEKSAKVNDSGFIPFNLFPNLPSVPWEADRTYPSPPKNTHKKGMTSVRYAPTSIGSRSTPSQRSASKWGGKHPRFDSLLTSDLDDAAKFNKVGAKQSLLTDDILGQADMVRTLVASHKEKPSYIKHTRSYLKLDPEAVRSNTSALRSINGGKIMGSGSLVIGELQLKNKDKTIHQNGFQGTEKQVEDLDFESSDSDIKEDDHAYSDSDSVRDKDTASKPSKSVAGDTDNCPVAAGNMDGRIGNNSSANLAMDGKNSSNSSMIIAADGNVGVHHISDSKSLPTHATWQKHSMPDLPFDFQFSYTETPNAPVLKYRETPFSPFGPSTIGRPWIGGRPHNPSKKKKIVFDSFKPPPKDMKGVKHVQDPGPYPEGQGPKVARSREEIMGDPLTKEEIVYLVEKCKREKRQLNLGRDGLTHNMLDSIHSHWKRRRVCRIKCKGVPTVDMENVKFHIEDKTGGKIIYQTGGVLYLFRGRNYNYKDRPQIPLMLWKPATPVYPNLIQPAPEGLTAEEAKKLRKLGMKVRPICKLGKNGVYLDLVNEVKAAFKVDDLVRVDCQGLKPSDYKRIGAKLKDLVPCVLLSFEKEHILMWKGKEYSTDSRSEAPALEGTTDGDNKNFKLSVLLENPSKVESHFNANISVSLAVDLNPCCEHPHHSNLSYEEAHDRSVKPLDLAQNIEETGEENMSTDEDNEGDNSNPNTHQIIGELTSSIQCSLMNTSDNDAESLTTPSLRSSFNQAGHCSPDELMPSENRPSSDSVHQHEDYEDEPMLIGCPSDTSVHQQDCGDEEFALSEVPSMSITHHGKDLKGKKILVSEKSSSNDVMQDLIKEYGILARNKTLDEKIINDELTWMVDVNSLWEHALESGMAIEQKDMDPDLIIRKADELAQLAPLAPSYTTKLMYKLQIKRNSYTQLKDEPQIYFGRVLYKNKKPKKVKHKYELPTVGAPPIGRLPVDELAKYLVKKQASEAQGSESLSVPLC</sequence>
<feature type="compositionally biased region" description="Basic and acidic residues" evidence="8">
    <location>
        <begin position="711"/>
        <end position="722"/>
    </location>
</feature>
<dbReference type="GO" id="GO:0000373">
    <property type="term" value="P:Group II intron splicing"/>
    <property type="evidence" value="ECO:0007669"/>
    <property type="project" value="InterPro"/>
</dbReference>
<dbReference type="GO" id="GO:0006397">
    <property type="term" value="P:mRNA processing"/>
    <property type="evidence" value="ECO:0007669"/>
    <property type="project" value="UniProtKB-KW"/>
</dbReference>
<comment type="caution">
    <text evidence="10">The sequence shown here is derived from an EMBL/GenBank/DDBJ whole genome shotgun (WGS) entry which is preliminary data.</text>
</comment>
<feature type="region of interest" description="Disordered" evidence="8">
    <location>
        <begin position="1075"/>
        <end position="1119"/>
    </location>
</feature>
<dbReference type="SMART" id="SM01103">
    <property type="entry name" value="CRS1_YhbY"/>
    <property type="match status" value="2"/>
</dbReference>
<keyword evidence="6" id="KW-0687">Ribonucleoprotein</keyword>
<feature type="region of interest" description="Disordered" evidence="8">
    <location>
        <begin position="392"/>
        <end position="430"/>
    </location>
</feature>
<gene>
    <name evidence="10" type="ORF">KP509_13G021700</name>
</gene>
<evidence type="ECO:0000256" key="2">
    <source>
        <dbReference type="ARBA" id="ARBA00022737"/>
    </source>
</evidence>
<feature type="region of interest" description="Disordered" evidence="8">
    <location>
        <begin position="1036"/>
        <end position="1058"/>
    </location>
</feature>
<dbReference type="GO" id="GO:0003723">
    <property type="term" value="F:RNA binding"/>
    <property type="evidence" value="ECO:0007669"/>
    <property type="project" value="UniProtKB-UniRule"/>
</dbReference>
<evidence type="ECO:0000256" key="7">
    <source>
        <dbReference type="PROSITE-ProRule" id="PRU00626"/>
    </source>
</evidence>
<dbReference type="PANTHER" id="PTHR46247:SF1">
    <property type="entry name" value="CRS2-ASSOCIATED FACTOR 1, CHLOROPLASTIC"/>
    <property type="match status" value="1"/>
</dbReference>
<dbReference type="PROSITE" id="PS51295">
    <property type="entry name" value="CRM"/>
    <property type="match status" value="2"/>
</dbReference>
<dbReference type="Proteomes" id="UP000825935">
    <property type="component" value="Chromosome 13"/>
</dbReference>
<reference evidence="10" key="1">
    <citation type="submission" date="2021-08" db="EMBL/GenBank/DDBJ databases">
        <title>WGS assembly of Ceratopteris richardii.</title>
        <authorList>
            <person name="Marchant D.B."/>
            <person name="Chen G."/>
            <person name="Jenkins J."/>
            <person name="Shu S."/>
            <person name="Leebens-Mack J."/>
            <person name="Grimwood J."/>
            <person name="Schmutz J."/>
            <person name="Soltis P."/>
            <person name="Soltis D."/>
            <person name="Chen Z.-H."/>
        </authorList>
    </citation>
    <scope>NUCLEOTIDE SEQUENCE</scope>
    <source>
        <strain evidence="10">Whitten #5841</strain>
        <tissue evidence="10">Leaf</tissue>
    </source>
</reference>
<evidence type="ECO:0000256" key="1">
    <source>
        <dbReference type="ARBA" id="ARBA00022664"/>
    </source>
</evidence>
<dbReference type="EMBL" id="CM035418">
    <property type="protein sequence ID" value="KAH7420771.1"/>
    <property type="molecule type" value="Genomic_DNA"/>
</dbReference>
<evidence type="ECO:0000256" key="6">
    <source>
        <dbReference type="ARBA" id="ARBA00023274"/>
    </source>
</evidence>
<proteinExistence type="predicted"/>
<dbReference type="InterPro" id="IPR001890">
    <property type="entry name" value="RNA-binding_CRM"/>
</dbReference>
<evidence type="ECO:0000256" key="5">
    <source>
        <dbReference type="ARBA" id="ARBA00023187"/>
    </source>
</evidence>
<feature type="compositionally biased region" description="Polar residues" evidence="8">
    <location>
        <begin position="1075"/>
        <end position="1095"/>
    </location>
</feature>
<keyword evidence="5" id="KW-0508">mRNA splicing</keyword>
<dbReference type="Gene3D" id="3.30.110.60">
    <property type="entry name" value="YhbY-like"/>
    <property type="match status" value="2"/>
</dbReference>
<keyword evidence="1" id="KW-0507">mRNA processing</keyword>
<evidence type="ECO:0000256" key="4">
    <source>
        <dbReference type="ARBA" id="ARBA00022946"/>
    </source>
</evidence>
<dbReference type="GO" id="GO:1990904">
    <property type="term" value="C:ribonucleoprotein complex"/>
    <property type="evidence" value="ECO:0007669"/>
    <property type="project" value="UniProtKB-KW"/>
</dbReference>
<dbReference type="SUPFAM" id="SSF75471">
    <property type="entry name" value="YhbY-like"/>
    <property type="match status" value="2"/>
</dbReference>
<accession>A0A8T2TC05</accession>
<feature type="region of interest" description="Disordered" evidence="8">
    <location>
        <begin position="535"/>
        <end position="614"/>
    </location>
</feature>
<keyword evidence="3 7" id="KW-0694">RNA-binding</keyword>
<feature type="region of interest" description="Disordered" evidence="8">
    <location>
        <begin position="709"/>
        <end position="737"/>
    </location>
</feature>
<protein>
    <recommendedName>
        <fullName evidence="9">CRM domain-containing protein</fullName>
    </recommendedName>
</protein>
<evidence type="ECO:0000259" key="9">
    <source>
        <dbReference type="PROSITE" id="PS51295"/>
    </source>
</evidence>
<evidence type="ECO:0000313" key="10">
    <source>
        <dbReference type="EMBL" id="KAH7420771.1"/>
    </source>
</evidence>
<dbReference type="OrthoDB" id="1931609at2759"/>
<evidence type="ECO:0000256" key="3">
    <source>
        <dbReference type="ARBA" id="ARBA00022884"/>
    </source>
</evidence>
<evidence type="ECO:0000256" key="8">
    <source>
        <dbReference type="SAM" id="MobiDB-lite"/>
    </source>
</evidence>
<keyword evidence="4" id="KW-0809">Transit peptide</keyword>
<feature type="compositionally biased region" description="Basic and acidic residues" evidence="8">
    <location>
        <begin position="554"/>
        <end position="575"/>
    </location>
</feature>
<feature type="region of interest" description="Disordered" evidence="8">
    <location>
        <begin position="157"/>
        <end position="187"/>
    </location>
</feature>
<feature type="domain" description="CRM" evidence="9">
    <location>
        <begin position="863"/>
        <end position="959"/>
    </location>
</feature>
<keyword evidence="2" id="KW-0677">Repeat</keyword>
<dbReference type="PANTHER" id="PTHR46247">
    <property type="entry name" value="CRS2-ASSOCIATED FACTOR 1, CHLOROPLASTIC"/>
    <property type="match status" value="1"/>
</dbReference>
<organism evidence="10 11">
    <name type="scientific">Ceratopteris richardii</name>
    <name type="common">Triangle waterfern</name>
    <dbReference type="NCBI Taxonomy" id="49495"/>
    <lineage>
        <taxon>Eukaryota</taxon>
        <taxon>Viridiplantae</taxon>
        <taxon>Streptophyta</taxon>
        <taxon>Embryophyta</taxon>
        <taxon>Tracheophyta</taxon>
        <taxon>Polypodiopsida</taxon>
        <taxon>Polypodiidae</taxon>
        <taxon>Polypodiales</taxon>
        <taxon>Pteridineae</taxon>
        <taxon>Pteridaceae</taxon>
        <taxon>Parkerioideae</taxon>
        <taxon>Ceratopteris</taxon>
    </lineage>
</organism>
<feature type="compositionally biased region" description="Acidic residues" evidence="8">
    <location>
        <begin position="1036"/>
        <end position="1049"/>
    </location>
</feature>